<comment type="subcellular location">
    <subcellularLocation>
        <location evidence="9">Cell membrane</location>
        <topology evidence="9">Multi-pass membrane protein</topology>
    </subcellularLocation>
    <subcellularLocation>
        <location evidence="1">Membrane</location>
        <topology evidence="1">Multi-pass membrane protein</topology>
    </subcellularLocation>
</comment>
<feature type="transmembrane region" description="Helical" evidence="9">
    <location>
        <begin position="199"/>
        <end position="221"/>
    </location>
</feature>
<protein>
    <recommendedName>
        <fullName evidence="8 9">Ammonium transporter</fullName>
    </recommendedName>
</protein>
<evidence type="ECO:0000256" key="6">
    <source>
        <dbReference type="ARBA" id="ARBA00023136"/>
    </source>
</evidence>
<evidence type="ECO:0000256" key="5">
    <source>
        <dbReference type="ARBA" id="ARBA00022989"/>
    </source>
</evidence>
<evidence type="ECO:0000256" key="2">
    <source>
        <dbReference type="ARBA" id="ARBA00005887"/>
    </source>
</evidence>
<gene>
    <name evidence="11" type="ordered locus">Sulac_3421</name>
</gene>
<feature type="transmembrane region" description="Helical" evidence="9">
    <location>
        <begin position="233"/>
        <end position="252"/>
    </location>
</feature>
<keyword evidence="3 9" id="KW-0813">Transport</keyword>
<dbReference type="Gene3D" id="1.10.3430.10">
    <property type="entry name" value="Ammonium transporter AmtB like domains"/>
    <property type="match status" value="1"/>
</dbReference>
<keyword evidence="12" id="KW-1185">Reference proteome</keyword>
<evidence type="ECO:0000313" key="11">
    <source>
        <dbReference type="EMBL" id="AEW06861.1"/>
    </source>
</evidence>
<keyword evidence="4 9" id="KW-0812">Transmembrane</keyword>
<proteinExistence type="inferred from homology"/>
<name>G8TU99_SULAD</name>
<keyword evidence="6 9" id="KW-0472">Membrane</keyword>
<dbReference type="SUPFAM" id="SSF111352">
    <property type="entry name" value="Ammonium transporter"/>
    <property type="match status" value="1"/>
</dbReference>
<organism evidence="11 12">
    <name type="scientific">Sulfobacillus acidophilus (strain ATCC 700253 / DSM 10332 / NAL)</name>
    <dbReference type="NCBI Taxonomy" id="679936"/>
    <lineage>
        <taxon>Bacteria</taxon>
        <taxon>Bacillati</taxon>
        <taxon>Bacillota</taxon>
        <taxon>Clostridia</taxon>
        <taxon>Eubacteriales</taxon>
        <taxon>Clostridiales Family XVII. Incertae Sedis</taxon>
        <taxon>Sulfobacillus</taxon>
    </lineage>
</organism>
<dbReference type="Pfam" id="PF00909">
    <property type="entry name" value="Ammonium_transp"/>
    <property type="match status" value="1"/>
</dbReference>
<feature type="transmembrane region" description="Helical" evidence="9">
    <location>
        <begin position="165"/>
        <end position="187"/>
    </location>
</feature>
<dbReference type="EMBL" id="CP003179">
    <property type="protein sequence ID" value="AEW06861.1"/>
    <property type="molecule type" value="Genomic_DNA"/>
</dbReference>
<evidence type="ECO:0000256" key="4">
    <source>
        <dbReference type="ARBA" id="ARBA00022692"/>
    </source>
</evidence>
<dbReference type="GO" id="GO:0008519">
    <property type="term" value="F:ammonium channel activity"/>
    <property type="evidence" value="ECO:0007669"/>
    <property type="project" value="InterPro"/>
</dbReference>
<evidence type="ECO:0000256" key="3">
    <source>
        <dbReference type="ARBA" id="ARBA00022448"/>
    </source>
</evidence>
<dbReference type="KEGG" id="sap:Sulac_3421"/>
<sequence length="480" mass="50798">MINNLTWNRIYEEAPNMYVPDPAYLNAGDTAWQLMSATLVGLMSVPGLAVLYGGLVRRKFAVNSALMVLYAFAMVLVVWVLYGYRLGFGVPAHLGPGILSQLMGIPGPALSAATEQGRAQIPLLQNAMPGLRMPSSALIYFQFVFAAIAPGLLAGAVLGRMNFKAWMIFVPLWSTLVYSIQAFWLWGGGWLAQLGAVDYSGGYVIHVAAGVSGFVAAWTIGPRLARDRQDKPHNLLFALLGAGILWLGWNGFNGGDPYFANADAAAAVINTNVAAAVALLAWLFLDVFAHNRASLTGAINGMIAGLVAITPAAGYVNGSGAIVIGLAAGIIPWLTMNRWGHRGLFARVDDSLGVVHTHAIAGAVGGLLTGVLADPHMVEYLARGHGAGVAVTGWLYGNPHQFFVQLLALAVVVAYSGGMTYGTLKLVARFIPLRASDVELEVGDHAMHGEESTDIGAWTRPSHGARLEPVAAEMVEEVGV</sequence>
<feature type="transmembrane region" description="Helical" evidence="9">
    <location>
        <begin position="352"/>
        <end position="373"/>
    </location>
</feature>
<reference evidence="12" key="1">
    <citation type="submission" date="2011-12" db="EMBL/GenBank/DDBJ databases">
        <title>The complete genome of chromosome of Sulfobacillus acidophilus DSM 10332.</title>
        <authorList>
            <person name="Lucas S."/>
            <person name="Han J."/>
            <person name="Lapidus A."/>
            <person name="Bruce D."/>
            <person name="Goodwin L."/>
            <person name="Pitluck S."/>
            <person name="Peters L."/>
            <person name="Kyrpides N."/>
            <person name="Mavromatis K."/>
            <person name="Ivanova N."/>
            <person name="Mikhailova N."/>
            <person name="Chertkov O."/>
            <person name="Saunders E."/>
            <person name="Detter J.C."/>
            <person name="Tapia R."/>
            <person name="Han C."/>
            <person name="Land M."/>
            <person name="Hauser L."/>
            <person name="Markowitz V."/>
            <person name="Cheng J.-F."/>
            <person name="Hugenholtz P."/>
            <person name="Woyke T."/>
            <person name="Wu D."/>
            <person name="Pukall R."/>
            <person name="Gehrich-Schroeter G."/>
            <person name="Schneider S."/>
            <person name="Klenk H.-P."/>
            <person name="Eisen J.A."/>
        </authorList>
    </citation>
    <scope>NUCLEOTIDE SEQUENCE [LARGE SCALE GENOMIC DNA]</scope>
    <source>
        <strain evidence="12">ATCC 700253 / DSM 10332 / NAL</strain>
    </source>
</reference>
<dbReference type="Proteomes" id="UP000005439">
    <property type="component" value="Chromosome"/>
</dbReference>
<dbReference type="PATRIC" id="fig|679936.5.peg.3542"/>
<feature type="transmembrane region" description="Helical" evidence="9">
    <location>
        <begin position="60"/>
        <end position="82"/>
    </location>
</feature>
<feature type="transmembrane region" description="Helical" evidence="9">
    <location>
        <begin position="264"/>
        <end position="285"/>
    </location>
</feature>
<evidence type="ECO:0000256" key="1">
    <source>
        <dbReference type="ARBA" id="ARBA00004141"/>
    </source>
</evidence>
<feature type="transmembrane region" description="Helical" evidence="9">
    <location>
        <begin position="322"/>
        <end position="340"/>
    </location>
</feature>
<comment type="similarity">
    <text evidence="2 9">Belongs to the ammonia transporter channel (TC 1.A.11.2) family.</text>
</comment>
<reference evidence="11 12" key="2">
    <citation type="journal article" date="2012" name="Stand. Genomic Sci.">
        <title>Complete genome sequence of the moderately thermophilic mineral-sulfide-oxidizing firmicute Sulfobacillus acidophilus type strain (NAL(T)).</title>
        <authorList>
            <person name="Anderson I."/>
            <person name="Chertkov O."/>
            <person name="Chen A."/>
            <person name="Saunders E."/>
            <person name="Lapidus A."/>
            <person name="Nolan M."/>
            <person name="Lucas S."/>
            <person name="Hammon N."/>
            <person name="Deshpande S."/>
            <person name="Cheng J.F."/>
            <person name="Han C."/>
            <person name="Tapia R."/>
            <person name="Goodwin L.A."/>
            <person name="Pitluck S."/>
            <person name="Liolios K."/>
            <person name="Pagani I."/>
            <person name="Ivanova N."/>
            <person name="Mikhailova N."/>
            <person name="Pati A."/>
            <person name="Palaniappan K."/>
            <person name="Land M."/>
            <person name="Pan C."/>
            <person name="Rohde M."/>
            <person name="Pukall R."/>
            <person name="Goker M."/>
            <person name="Detter J.C."/>
            <person name="Woyke T."/>
            <person name="Bristow J."/>
            <person name="Eisen J.A."/>
            <person name="Markowitz V."/>
            <person name="Hugenholtz P."/>
            <person name="Kyrpides N.C."/>
            <person name="Klenk H.P."/>
            <person name="Mavromatis K."/>
        </authorList>
    </citation>
    <scope>NUCLEOTIDE SEQUENCE [LARGE SCALE GENOMIC DNA]</scope>
    <source>
        <strain evidence="12">ATCC 700253 / DSM 10332 / NAL</strain>
    </source>
</reference>
<dbReference type="InterPro" id="IPR024041">
    <property type="entry name" value="NH4_transpt_AmtB-like_dom"/>
</dbReference>
<evidence type="ECO:0000256" key="7">
    <source>
        <dbReference type="ARBA" id="ARBA00023177"/>
    </source>
</evidence>
<dbReference type="AlphaFoldDB" id="G8TU99"/>
<dbReference type="InterPro" id="IPR001905">
    <property type="entry name" value="Ammonium_transpt"/>
</dbReference>
<evidence type="ECO:0000313" key="12">
    <source>
        <dbReference type="Proteomes" id="UP000005439"/>
    </source>
</evidence>
<dbReference type="GO" id="GO:0005886">
    <property type="term" value="C:plasma membrane"/>
    <property type="evidence" value="ECO:0007669"/>
    <property type="project" value="UniProtKB-SubCell"/>
</dbReference>
<dbReference type="STRING" id="679936.Sulac_3421"/>
<feature type="transmembrane region" description="Helical" evidence="9">
    <location>
        <begin position="297"/>
        <end position="316"/>
    </location>
</feature>
<evidence type="ECO:0000256" key="8">
    <source>
        <dbReference type="ARBA" id="ARBA00050025"/>
    </source>
</evidence>
<evidence type="ECO:0000259" key="10">
    <source>
        <dbReference type="Pfam" id="PF00909"/>
    </source>
</evidence>
<feature type="transmembrane region" description="Helical" evidence="9">
    <location>
        <begin position="31"/>
        <end position="53"/>
    </location>
</feature>
<accession>G8TU99</accession>
<keyword evidence="5 9" id="KW-1133">Transmembrane helix</keyword>
<dbReference type="PANTHER" id="PTHR43029:SF10">
    <property type="entry name" value="AMMONIUM TRANSPORTER MEP2"/>
    <property type="match status" value="1"/>
</dbReference>
<dbReference type="PANTHER" id="PTHR43029">
    <property type="entry name" value="AMMONIUM TRANSPORTER MEP2"/>
    <property type="match status" value="1"/>
</dbReference>
<feature type="domain" description="Ammonium transporter AmtB-like" evidence="10">
    <location>
        <begin position="31"/>
        <end position="451"/>
    </location>
</feature>
<dbReference type="NCBIfam" id="TIGR00836">
    <property type="entry name" value="amt"/>
    <property type="match status" value="1"/>
</dbReference>
<feature type="transmembrane region" description="Helical" evidence="9">
    <location>
        <begin position="402"/>
        <end position="424"/>
    </location>
</feature>
<dbReference type="InterPro" id="IPR029020">
    <property type="entry name" value="Ammonium/urea_transptr"/>
</dbReference>
<evidence type="ECO:0000256" key="9">
    <source>
        <dbReference type="RuleBase" id="RU362002"/>
    </source>
</evidence>
<dbReference type="HOGENOM" id="CLU_000445_33_4_9"/>
<feature type="transmembrane region" description="Helical" evidence="9">
    <location>
        <begin position="137"/>
        <end position="158"/>
    </location>
</feature>
<keyword evidence="7 9" id="KW-0924">Ammonia transport</keyword>